<name>A0ACB7PHV4_9PEZI</name>
<sequence>MSPSFPPRTWTREVSGTSYTISTDPSLIQLDAVNAAFASDMVYWAKPLTPDALKICVEQSLCFGLYAAPAEDGNHQGQKATPPPMTGFARLVTDYTTFAYLTDVYILPAHQGRGLGKWLVQCVDEVLAGWPELRRCLLLTRDETAVRMYEAMMGARVITSEGGGGLFIMERKGGGNVYGDGNAGVGRE</sequence>
<evidence type="ECO:0000313" key="2">
    <source>
        <dbReference type="Proteomes" id="UP000724584"/>
    </source>
</evidence>
<reference evidence="1 2" key="1">
    <citation type="journal article" date="2021" name="Nat. Commun.">
        <title>Genetic determinants of endophytism in the Arabidopsis root mycobiome.</title>
        <authorList>
            <person name="Mesny F."/>
            <person name="Miyauchi S."/>
            <person name="Thiergart T."/>
            <person name="Pickel B."/>
            <person name="Atanasova L."/>
            <person name="Karlsson M."/>
            <person name="Huettel B."/>
            <person name="Barry K.W."/>
            <person name="Haridas S."/>
            <person name="Chen C."/>
            <person name="Bauer D."/>
            <person name="Andreopoulos W."/>
            <person name="Pangilinan J."/>
            <person name="LaButti K."/>
            <person name="Riley R."/>
            <person name="Lipzen A."/>
            <person name="Clum A."/>
            <person name="Drula E."/>
            <person name="Henrissat B."/>
            <person name="Kohler A."/>
            <person name="Grigoriev I.V."/>
            <person name="Martin F.M."/>
            <person name="Hacquard S."/>
        </authorList>
    </citation>
    <scope>NUCLEOTIDE SEQUENCE [LARGE SCALE GENOMIC DNA]</scope>
    <source>
        <strain evidence="1 2">MPI-SDFR-AT-0079</strain>
    </source>
</reference>
<proteinExistence type="predicted"/>
<keyword evidence="2" id="KW-1185">Reference proteome</keyword>
<gene>
    <name evidence="1" type="ORF">F5144DRAFT_599313</name>
</gene>
<protein>
    <submittedName>
        <fullName evidence="1">Uncharacterized protein</fullName>
    </submittedName>
</protein>
<dbReference type="EMBL" id="JAGIZQ010000002">
    <property type="protein sequence ID" value="KAH6640628.1"/>
    <property type="molecule type" value="Genomic_DNA"/>
</dbReference>
<comment type="caution">
    <text evidence="1">The sequence shown here is derived from an EMBL/GenBank/DDBJ whole genome shotgun (WGS) entry which is preliminary data.</text>
</comment>
<organism evidence="1 2">
    <name type="scientific">Chaetomium tenue</name>
    <dbReference type="NCBI Taxonomy" id="1854479"/>
    <lineage>
        <taxon>Eukaryota</taxon>
        <taxon>Fungi</taxon>
        <taxon>Dikarya</taxon>
        <taxon>Ascomycota</taxon>
        <taxon>Pezizomycotina</taxon>
        <taxon>Sordariomycetes</taxon>
        <taxon>Sordariomycetidae</taxon>
        <taxon>Sordariales</taxon>
        <taxon>Chaetomiaceae</taxon>
        <taxon>Chaetomium</taxon>
    </lineage>
</organism>
<evidence type="ECO:0000313" key="1">
    <source>
        <dbReference type="EMBL" id="KAH6640628.1"/>
    </source>
</evidence>
<accession>A0ACB7PHV4</accession>
<dbReference type="Proteomes" id="UP000724584">
    <property type="component" value="Unassembled WGS sequence"/>
</dbReference>